<reference evidence="1" key="2">
    <citation type="submission" date="2021-10" db="EMBL/GenBank/DDBJ databases">
        <authorList>
            <person name="Piombo E."/>
        </authorList>
    </citation>
    <scope>NUCLEOTIDE SEQUENCE</scope>
</reference>
<organism evidence="1 2">
    <name type="scientific">Clonostachys rosea f. rosea IK726</name>
    <dbReference type="NCBI Taxonomy" id="1349383"/>
    <lineage>
        <taxon>Eukaryota</taxon>
        <taxon>Fungi</taxon>
        <taxon>Dikarya</taxon>
        <taxon>Ascomycota</taxon>
        <taxon>Pezizomycotina</taxon>
        <taxon>Sordariomycetes</taxon>
        <taxon>Hypocreomycetidae</taxon>
        <taxon>Hypocreales</taxon>
        <taxon>Bionectriaceae</taxon>
        <taxon>Clonostachys</taxon>
    </lineage>
</organism>
<proteinExistence type="predicted"/>
<accession>A0ACA9UJ61</accession>
<evidence type="ECO:0000313" key="2">
    <source>
        <dbReference type="Proteomes" id="UP000836387"/>
    </source>
</evidence>
<name>A0ACA9UJ61_BIOOC</name>
<gene>
    <name evidence="1" type="ORF">CRV2_00019034</name>
</gene>
<reference evidence="1" key="1">
    <citation type="submission" date="2020-04" db="EMBL/GenBank/DDBJ databases">
        <authorList>
            <person name="Broberg M."/>
        </authorList>
    </citation>
    <scope>NUCLEOTIDE SEQUENCE</scope>
</reference>
<protein>
    <submittedName>
        <fullName evidence="1">Uncharacterized protein</fullName>
    </submittedName>
</protein>
<dbReference type="EMBL" id="CADEHS020000527">
    <property type="protein sequence ID" value="CAG9953461.1"/>
    <property type="molecule type" value="Genomic_DNA"/>
</dbReference>
<dbReference type="Proteomes" id="UP000836387">
    <property type="component" value="Unassembled WGS sequence"/>
</dbReference>
<evidence type="ECO:0000313" key="1">
    <source>
        <dbReference type="EMBL" id="CAG9953461.1"/>
    </source>
</evidence>
<comment type="caution">
    <text evidence="1">The sequence shown here is derived from an EMBL/GenBank/DDBJ whole genome shotgun (WGS) entry which is preliminary data.</text>
</comment>
<keyword evidence="2" id="KW-1185">Reference proteome</keyword>
<sequence>MSDSETDIDEHTERFSNIIPLCARYLEATRAGSHRTKEETLWQNKLDKTPHEKCRPIFTFYTGIVPALALTATKCRHPHVRRGAVDLLLQHEERSRDPEWKKILAGEQFVNVRSTTSRILAS</sequence>